<keyword evidence="3 10" id="KW-0812">Transmembrane</keyword>
<dbReference type="Gene3D" id="2.70.150.10">
    <property type="entry name" value="Calcium-transporting ATPase, cytoplasmic transduction domain A"/>
    <property type="match status" value="1"/>
</dbReference>
<dbReference type="Proteomes" id="UP001194714">
    <property type="component" value="Unassembled WGS sequence"/>
</dbReference>
<evidence type="ECO:0000256" key="10">
    <source>
        <dbReference type="RuleBase" id="RU362081"/>
    </source>
</evidence>
<dbReference type="InterPro" id="IPR023299">
    <property type="entry name" value="ATPase_P-typ_cyto_dom_N"/>
</dbReference>
<dbReference type="InterPro" id="IPR008250">
    <property type="entry name" value="ATPase_P-typ_transduc_dom_A_sf"/>
</dbReference>
<dbReference type="InterPro" id="IPR044492">
    <property type="entry name" value="P_typ_ATPase_HD_dom"/>
</dbReference>
<gene>
    <name evidence="12" type="ORF">NEPTK9_000795</name>
</gene>
<dbReference type="InterPro" id="IPR018303">
    <property type="entry name" value="ATPase_P-typ_P_site"/>
</dbReference>
<evidence type="ECO:0000256" key="8">
    <source>
        <dbReference type="ARBA" id="ARBA00022989"/>
    </source>
</evidence>
<keyword evidence="10" id="KW-1003">Cell membrane</keyword>
<evidence type="ECO:0000313" key="13">
    <source>
        <dbReference type="Proteomes" id="UP001194714"/>
    </source>
</evidence>
<sequence>MISFSISKLDMRLRTIIAILLSIPLILPMLGLWHPHPYIQLVLATIVQFGAGYAFYIGAYQSAKAKTAGMDTLVALGTSAAYFYSLFAVAFRFTDHLYFETSAVLIALILLGRYFEQRSKDKARGGMKALLQMEAKKARMKDGNEVPIEQVKVGDVVLVRPGERVPVDGEVVEGSSHLDESMLTGESIPVRKEKGEQAFAGTVNGEGILEIKATRLGSETSLGHIIRLVQDAQQSKAPIQKLADKISSIFVPTVLAIAFLTFFIWGFAVNDWLEGLLSGVAVLVIACPCALGLAVPTVIMVACGQGAKEGVLIKNVAGLEQAHKVDTFIVDKTGTVTEGKLSIGAVHSSLSDEEFLRKAASLAQHSDHPISLAIAKEVQGEAVENFESHSGKGLSAIYQGKTLFLGSLSFLESQGISVENPEEEMGVIVALAEDKTYLGYVVLSDQIKKDTKEAISALHALGKKVYLLSGDRKPVVASVAEALEMDGYFAEVLPDEKAAHVKEFQGIPKQLQELGICQSQRSKFSSLEAVPYPGDRGDAEGVKGRDVGADKNQFRKFFGYKKATVGMVGDGVNDAPALATADVGFAVASGTDVAMESATIGLMRSNLSNLLTAVQLSRKTFVKIRQNLFFAFFYNCLGIPLAAFGLLNPMIAGAAMGLSSISVILNSLTLRSTDQ</sequence>
<feature type="transmembrane region" description="Helical" evidence="10">
    <location>
        <begin position="280"/>
        <end position="304"/>
    </location>
</feature>
<evidence type="ECO:0000256" key="4">
    <source>
        <dbReference type="ARBA" id="ARBA00022723"/>
    </source>
</evidence>
<comment type="caution">
    <text evidence="12">The sequence shown here is derived from an EMBL/GenBank/DDBJ whole genome shotgun (WGS) entry which is preliminary data.</text>
</comment>
<dbReference type="InterPro" id="IPR023298">
    <property type="entry name" value="ATPase_P-typ_TM_dom_sf"/>
</dbReference>
<protein>
    <submittedName>
        <fullName evidence="12">Copper-importing P-type ATPase A</fullName>
    </submittedName>
</protein>
<dbReference type="Gene3D" id="3.40.1110.10">
    <property type="entry name" value="Calcium-transporting ATPase, cytoplasmic domain N"/>
    <property type="match status" value="1"/>
</dbReference>
<dbReference type="InterPro" id="IPR027256">
    <property type="entry name" value="P-typ_ATPase_IB"/>
</dbReference>
<dbReference type="Pfam" id="PF00702">
    <property type="entry name" value="Hydrolase"/>
    <property type="match status" value="1"/>
</dbReference>
<dbReference type="InterPro" id="IPR023214">
    <property type="entry name" value="HAD_sf"/>
</dbReference>
<dbReference type="PANTHER" id="PTHR43520:SF8">
    <property type="entry name" value="P-TYPE CU(+) TRANSPORTER"/>
    <property type="match status" value="1"/>
</dbReference>
<accession>A0ABS0B0T2</accession>
<keyword evidence="6 10" id="KW-0067">ATP-binding</keyword>
<dbReference type="PROSITE" id="PS00154">
    <property type="entry name" value="ATPASE_E1_E2"/>
    <property type="match status" value="1"/>
</dbReference>
<dbReference type="SUPFAM" id="SSF81653">
    <property type="entry name" value="Calcium ATPase, transduction domain A"/>
    <property type="match status" value="1"/>
</dbReference>
<dbReference type="NCBIfam" id="TIGR01511">
    <property type="entry name" value="ATPase-IB1_Cu"/>
    <property type="match status" value="1"/>
</dbReference>
<keyword evidence="7" id="KW-1278">Translocase</keyword>
<comment type="similarity">
    <text evidence="2 10">Belongs to the cation transport ATPase (P-type) (TC 3.A.3) family. Type IB subfamily.</text>
</comment>
<evidence type="ECO:0000256" key="6">
    <source>
        <dbReference type="ARBA" id="ARBA00022840"/>
    </source>
</evidence>
<dbReference type="EMBL" id="JAAEJV010000016">
    <property type="protein sequence ID" value="MBF5059286.1"/>
    <property type="molecule type" value="Genomic_DNA"/>
</dbReference>
<dbReference type="NCBIfam" id="TIGR01494">
    <property type="entry name" value="ATPase_P-type"/>
    <property type="match status" value="2"/>
</dbReference>
<evidence type="ECO:0000256" key="1">
    <source>
        <dbReference type="ARBA" id="ARBA00004127"/>
    </source>
</evidence>
<evidence type="ECO:0000256" key="2">
    <source>
        <dbReference type="ARBA" id="ARBA00006024"/>
    </source>
</evidence>
<feature type="transmembrane region" description="Helical" evidence="10">
    <location>
        <begin position="249"/>
        <end position="268"/>
    </location>
</feature>
<dbReference type="SFLD" id="SFLDG00002">
    <property type="entry name" value="C1.7:_P-type_atpase_like"/>
    <property type="match status" value="1"/>
</dbReference>
<feature type="transmembrane region" description="Helical" evidence="10">
    <location>
        <begin position="72"/>
        <end position="91"/>
    </location>
</feature>
<dbReference type="PRINTS" id="PR00943">
    <property type="entry name" value="CUATPASE"/>
</dbReference>
<keyword evidence="9 10" id="KW-0472">Membrane</keyword>
<dbReference type="SUPFAM" id="SSF81665">
    <property type="entry name" value="Calcium ATPase, transmembrane domain M"/>
    <property type="match status" value="1"/>
</dbReference>
<feature type="domain" description="P-type ATPase A" evidence="11">
    <location>
        <begin position="131"/>
        <end position="230"/>
    </location>
</feature>
<reference evidence="12 13" key="1">
    <citation type="submission" date="2020-01" db="EMBL/GenBank/DDBJ databases">
        <title>Draft genome sequence of Cand. Neptunochlamydia vexilliferae K9.</title>
        <authorList>
            <person name="Schulz F."/>
            <person name="Koestlbacher S."/>
            <person name="Wascher F."/>
            <person name="Pizzetti I."/>
            <person name="Horn M."/>
        </authorList>
    </citation>
    <scope>NUCLEOTIDE SEQUENCE [LARGE SCALE GENOMIC DNA]</scope>
    <source>
        <strain evidence="12 13">K9</strain>
    </source>
</reference>
<keyword evidence="13" id="KW-1185">Reference proteome</keyword>
<dbReference type="PRINTS" id="PR00119">
    <property type="entry name" value="CATATPASE"/>
</dbReference>
<comment type="subcellular location">
    <subcellularLocation>
        <location evidence="10">Cell membrane</location>
    </subcellularLocation>
    <subcellularLocation>
        <location evidence="1">Endomembrane system</location>
        <topology evidence="1">Multi-pass membrane protein</topology>
    </subcellularLocation>
</comment>
<feature type="transmembrane region" description="Helical" evidence="10">
    <location>
        <begin position="627"/>
        <end position="644"/>
    </location>
</feature>
<organism evidence="12 13">
    <name type="scientific">Candidatus Neptunichlamydia vexilliferae</name>
    <dbReference type="NCBI Taxonomy" id="1651774"/>
    <lineage>
        <taxon>Bacteria</taxon>
        <taxon>Pseudomonadati</taxon>
        <taxon>Chlamydiota</taxon>
        <taxon>Chlamydiia</taxon>
        <taxon>Parachlamydiales</taxon>
        <taxon>Simkaniaceae</taxon>
        <taxon>Candidatus Neptunichlamydia</taxon>
    </lineage>
</organism>
<feature type="transmembrane region" description="Helical" evidence="10">
    <location>
        <begin position="650"/>
        <end position="670"/>
    </location>
</feature>
<evidence type="ECO:0000256" key="9">
    <source>
        <dbReference type="ARBA" id="ARBA00023136"/>
    </source>
</evidence>
<dbReference type="PANTHER" id="PTHR43520">
    <property type="entry name" value="ATP7, ISOFORM B"/>
    <property type="match status" value="1"/>
</dbReference>
<feature type="transmembrane region" description="Helical" evidence="10">
    <location>
        <begin position="38"/>
        <end position="60"/>
    </location>
</feature>
<dbReference type="InterPro" id="IPR001757">
    <property type="entry name" value="P_typ_ATPase"/>
</dbReference>
<dbReference type="SFLD" id="SFLDF00027">
    <property type="entry name" value="p-type_atpase"/>
    <property type="match status" value="1"/>
</dbReference>
<dbReference type="SFLD" id="SFLDS00003">
    <property type="entry name" value="Haloacid_Dehalogenase"/>
    <property type="match status" value="1"/>
</dbReference>
<keyword evidence="8 10" id="KW-1133">Transmembrane helix</keyword>
<dbReference type="InterPro" id="IPR059000">
    <property type="entry name" value="ATPase_P-type_domA"/>
</dbReference>
<evidence type="ECO:0000256" key="5">
    <source>
        <dbReference type="ARBA" id="ARBA00022741"/>
    </source>
</evidence>
<evidence type="ECO:0000256" key="7">
    <source>
        <dbReference type="ARBA" id="ARBA00022967"/>
    </source>
</evidence>
<dbReference type="Gene3D" id="3.40.50.1000">
    <property type="entry name" value="HAD superfamily/HAD-like"/>
    <property type="match status" value="1"/>
</dbReference>
<keyword evidence="5 10" id="KW-0547">Nucleotide-binding</keyword>
<dbReference type="NCBIfam" id="TIGR01525">
    <property type="entry name" value="ATPase-IB_hvy"/>
    <property type="match status" value="1"/>
</dbReference>
<keyword evidence="4 10" id="KW-0479">Metal-binding</keyword>
<evidence type="ECO:0000313" key="12">
    <source>
        <dbReference type="EMBL" id="MBF5059286.1"/>
    </source>
</evidence>
<evidence type="ECO:0000259" key="11">
    <source>
        <dbReference type="Pfam" id="PF00122"/>
    </source>
</evidence>
<dbReference type="InterPro" id="IPR036412">
    <property type="entry name" value="HAD-like_sf"/>
</dbReference>
<feature type="transmembrane region" description="Helical" evidence="10">
    <location>
        <begin position="97"/>
        <end position="115"/>
    </location>
</feature>
<dbReference type="Pfam" id="PF00122">
    <property type="entry name" value="E1-E2_ATPase"/>
    <property type="match status" value="1"/>
</dbReference>
<dbReference type="SUPFAM" id="SSF56784">
    <property type="entry name" value="HAD-like"/>
    <property type="match status" value="1"/>
</dbReference>
<dbReference type="NCBIfam" id="TIGR01512">
    <property type="entry name" value="ATPase-IB2_Cd"/>
    <property type="match status" value="1"/>
</dbReference>
<evidence type="ECO:0000256" key="3">
    <source>
        <dbReference type="ARBA" id="ARBA00022692"/>
    </source>
</evidence>
<name>A0ABS0B0T2_9BACT</name>
<feature type="transmembrane region" description="Helical" evidence="10">
    <location>
        <begin position="12"/>
        <end position="32"/>
    </location>
</feature>
<proteinExistence type="inferred from homology"/>
<dbReference type="CDD" id="cd02094">
    <property type="entry name" value="P-type_ATPase_Cu-like"/>
    <property type="match status" value="1"/>
</dbReference>